<dbReference type="InterPro" id="IPR014284">
    <property type="entry name" value="RNA_pol_sigma-70_dom"/>
</dbReference>
<protein>
    <recommendedName>
        <fullName evidence="6">RNA polymerase sigma factor</fullName>
    </recommendedName>
</protein>
<dbReference type="InterPro" id="IPR039425">
    <property type="entry name" value="RNA_pol_sigma-70-like"/>
</dbReference>
<sequence length="196" mass="21710">MSAVEPDGLPEAGDAELLARVARRDRTAFVALFDRFAARVKAFMMRGGASEADADEIAQDVMVQVWRRAETFDPERAAAATWIFTIARNRRIDILRRTLRPAPDPDDPLFQPEPEPDGYLRMNAAERERRIREGLAGLAEDQRAVLVAAFYDGLSHAEIAAKLGLPLGTVKSRIRLAFRHLRGALGDTLAEELSDG</sequence>
<dbReference type="CDD" id="cd06171">
    <property type="entry name" value="Sigma70_r4"/>
    <property type="match status" value="1"/>
</dbReference>
<evidence type="ECO:0000256" key="5">
    <source>
        <dbReference type="ARBA" id="ARBA00023163"/>
    </source>
</evidence>
<dbReference type="Gene3D" id="1.10.10.10">
    <property type="entry name" value="Winged helix-like DNA-binding domain superfamily/Winged helix DNA-binding domain"/>
    <property type="match status" value="1"/>
</dbReference>
<dbReference type="EMBL" id="VFRP01000003">
    <property type="protein sequence ID" value="TPE52630.1"/>
    <property type="molecule type" value="Genomic_DNA"/>
</dbReference>
<dbReference type="GO" id="GO:0003677">
    <property type="term" value="F:DNA binding"/>
    <property type="evidence" value="ECO:0007669"/>
    <property type="project" value="UniProtKB-KW"/>
</dbReference>
<dbReference type="InterPro" id="IPR013249">
    <property type="entry name" value="RNA_pol_sigma70_r4_t2"/>
</dbReference>
<dbReference type="InterPro" id="IPR013325">
    <property type="entry name" value="RNA_pol_sigma_r2"/>
</dbReference>
<dbReference type="AlphaFoldDB" id="A0A501WW20"/>
<dbReference type="OrthoDB" id="9784272at2"/>
<reference evidence="9 10" key="1">
    <citation type="submission" date="2019-06" db="EMBL/GenBank/DDBJ databases">
        <title>A novel bacterium of genus Amaricoccus, isolated from marine sediment.</title>
        <authorList>
            <person name="Huang H."/>
            <person name="Mo K."/>
            <person name="Hu Y."/>
        </authorList>
    </citation>
    <scope>NUCLEOTIDE SEQUENCE [LARGE SCALE GENOMIC DNA]</scope>
    <source>
        <strain evidence="9 10">HB172011</strain>
    </source>
</reference>
<dbReference type="GO" id="GO:0016987">
    <property type="term" value="F:sigma factor activity"/>
    <property type="evidence" value="ECO:0007669"/>
    <property type="project" value="UniProtKB-KW"/>
</dbReference>
<dbReference type="SUPFAM" id="SSF88946">
    <property type="entry name" value="Sigma2 domain of RNA polymerase sigma factors"/>
    <property type="match status" value="1"/>
</dbReference>
<dbReference type="SUPFAM" id="SSF88659">
    <property type="entry name" value="Sigma3 and sigma4 domains of RNA polymerase sigma factors"/>
    <property type="match status" value="1"/>
</dbReference>
<dbReference type="PROSITE" id="PS01063">
    <property type="entry name" value="SIGMA70_ECF"/>
    <property type="match status" value="1"/>
</dbReference>
<evidence type="ECO:0000256" key="4">
    <source>
        <dbReference type="ARBA" id="ARBA00023125"/>
    </source>
</evidence>
<evidence type="ECO:0000259" key="7">
    <source>
        <dbReference type="Pfam" id="PF04542"/>
    </source>
</evidence>
<organism evidence="9 10">
    <name type="scientific">Amaricoccus solimangrovi</name>
    <dbReference type="NCBI Taxonomy" id="2589815"/>
    <lineage>
        <taxon>Bacteria</taxon>
        <taxon>Pseudomonadati</taxon>
        <taxon>Pseudomonadota</taxon>
        <taxon>Alphaproteobacteria</taxon>
        <taxon>Rhodobacterales</taxon>
        <taxon>Paracoccaceae</taxon>
        <taxon>Amaricoccus</taxon>
    </lineage>
</organism>
<name>A0A501WW20_9RHOB</name>
<evidence type="ECO:0000256" key="3">
    <source>
        <dbReference type="ARBA" id="ARBA00023082"/>
    </source>
</evidence>
<dbReference type="InterPro" id="IPR000838">
    <property type="entry name" value="RNA_pol_sigma70_ECF_CS"/>
</dbReference>
<keyword evidence="2 6" id="KW-0805">Transcription regulation</keyword>
<dbReference type="Pfam" id="PF08281">
    <property type="entry name" value="Sigma70_r4_2"/>
    <property type="match status" value="1"/>
</dbReference>
<dbReference type="InterPro" id="IPR013324">
    <property type="entry name" value="RNA_pol_sigma_r3/r4-like"/>
</dbReference>
<evidence type="ECO:0000313" key="10">
    <source>
        <dbReference type="Proteomes" id="UP000319255"/>
    </source>
</evidence>
<accession>A0A501WW20</accession>
<feature type="domain" description="RNA polymerase sigma factor 70 region 4 type 2" evidence="8">
    <location>
        <begin position="129"/>
        <end position="181"/>
    </location>
</feature>
<comment type="similarity">
    <text evidence="1 6">Belongs to the sigma-70 factor family. ECF subfamily.</text>
</comment>
<dbReference type="GO" id="GO:0006352">
    <property type="term" value="P:DNA-templated transcription initiation"/>
    <property type="evidence" value="ECO:0007669"/>
    <property type="project" value="InterPro"/>
</dbReference>
<proteinExistence type="inferred from homology"/>
<dbReference type="Pfam" id="PF04542">
    <property type="entry name" value="Sigma70_r2"/>
    <property type="match status" value="1"/>
</dbReference>
<feature type="domain" description="RNA polymerase sigma-70 region 2" evidence="7">
    <location>
        <begin position="32"/>
        <end position="98"/>
    </location>
</feature>
<evidence type="ECO:0000259" key="8">
    <source>
        <dbReference type="Pfam" id="PF08281"/>
    </source>
</evidence>
<evidence type="ECO:0000256" key="6">
    <source>
        <dbReference type="RuleBase" id="RU000716"/>
    </source>
</evidence>
<dbReference type="NCBIfam" id="TIGR02937">
    <property type="entry name" value="sigma70-ECF"/>
    <property type="match status" value="1"/>
</dbReference>
<dbReference type="Gene3D" id="1.10.1740.10">
    <property type="match status" value="1"/>
</dbReference>
<keyword evidence="4 6" id="KW-0238">DNA-binding</keyword>
<evidence type="ECO:0000256" key="1">
    <source>
        <dbReference type="ARBA" id="ARBA00010641"/>
    </source>
</evidence>
<keyword evidence="3 6" id="KW-0731">Sigma factor</keyword>
<dbReference type="PANTHER" id="PTHR43133">
    <property type="entry name" value="RNA POLYMERASE ECF-TYPE SIGMA FACTO"/>
    <property type="match status" value="1"/>
</dbReference>
<dbReference type="PANTHER" id="PTHR43133:SF62">
    <property type="entry name" value="RNA POLYMERASE SIGMA FACTOR SIGZ"/>
    <property type="match status" value="1"/>
</dbReference>
<dbReference type="RefSeq" id="WP_140453112.1">
    <property type="nucleotide sequence ID" value="NZ_VFRP01000003.1"/>
</dbReference>
<gene>
    <name evidence="9" type="ORF">FJM51_05480</name>
</gene>
<comment type="caution">
    <text evidence="9">The sequence shown here is derived from an EMBL/GenBank/DDBJ whole genome shotgun (WGS) entry which is preliminary data.</text>
</comment>
<dbReference type="InterPro" id="IPR007627">
    <property type="entry name" value="RNA_pol_sigma70_r2"/>
</dbReference>
<dbReference type="InterPro" id="IPR036388">
    <property type="entry name" value="WH-like_DNA-bd_sf"/>
</dbReference>
<evidence type="ECO:0000313" key="9">
    <source>
        <dbReference type="EMBL" id="TPE52630.1"/>
    </source>
</evidence>
<dbReference type="Proteomes" id="UP000319255">
    <property type="component" value="Unassembled WGS sequence"/>
</dbReference>
<keyword evidence="10" id="KW-1185">Reference proteome</keyword>
<evidence type="ECO:0000256" key="2">
    <source>
        <dbReference type="ARBA" id="ARBA00023015"/>
    </source>
</evidence>
<keyword evidence="5 6" id="KW-0804">Transcription</keyword>